<dbReference type="InterPro" id="IPR036179">
    <property type="entry name" value="Ig-like_dom_sf"/>
</dbReference>
<dbReference type="PROSITE" id="PS50835">
    <property type="entry name" value="IG_LIKE"/>
    <property type="match status" value="2"/>
</dbReference>
<reference evidence="3" key="1">
    <citation type="submission" date="2020-08" db="EMBL/GenBank/DDBJ databases">
        <title>Multicomponent nature underlies the extraordinary mechanical properties of spider dragline silk.</title>
        <authorList>
            <person name="Kono N."/>
            <person name="Nakamura H."/>
            <person name="Mori M."/>
            <person name="Yoshida Y."/>
            <person name="Ohtoshi R."/>
            <person name="Malay A.D."/>
            <person name="Moran D.A.P."/>
            <person name="Tomita M."/>
            <person name="Numata K."/>
            <person name="Arakawa K."/>
        </authorList>
    </citation>
    <scope>NUCLEOTIDE SEQUENCE</scope>
</reference>
<organism evidence="3 4">
    <name type="scientific">Nephila pilipes</name>
    <name type="common">Giant wood spider</name>
    <name type="synonym">Nephila maculata</name>
    <dbReference type="NCBI Taxonomy" id="299642"/>
    <lineage>
        <taxon>Eukaryota</taxon>
        <taxon>Metazoa</taxon>
        <taxon>Ecdysozoa</taxon>
        <taxon>Arthropoda</taxon>
        <taxon>Chelicerata</taxon>
        <taxon>Arachnida</taxon>
        <taxon>Araneae</taxon>
        <taxon>Araneomorphae</taxon>
        <taxon>Entelegynae</taxon>
        <taxon>Araneoidea</taxon>
        <taxon>Nephilidae</taxon>
        <taxon>Nephila</taxon>
    </lineage>
</organism>
<comment type="caution">
    <text evidence="3">The sequence shown here is derived from an EMBL/GenBank/DDBJ whole genome shotgun (WGS) entry which is preliminary data.</text>
</comment>
<dbReference type="Proteomes" id="UP000887013">
    <property type="component" value="Unassembled WGS sequence"/>
</dbReference>
<name>A0A8X6UUW2_NEPPI</name>
<feature type="domain" description="Ig-like" evidence="2">
    <location>
        <begin position="8"/>
        <end position="108"/>
    </location>
</feature>
<dbReference type="AlphaFoldDB" id="A0A8X6UUW2"/>
<gene>
    <name evidence="3" type="primary">AVEN_83989_1</name>
    <name evidence="3" type="ORF">NPIL_184611</name>
</gene>
<dbReference type="SUPFAM" id="SSF48726">
    <property type="entry name" value="Immunoglobulin"/>
    <property type="match status" value="2"/>
</dbReference>
<keyword evidence="4" id="KW-1185">Reference proteome</keyword>
<dbReference type="InterPro" id="IPR003599">
    <property type="entry name" value="Ig_sub"/>
</dbReference>
<protein>
    <recommendedName>
        <fullName evidence="2">Ig-like domain-containing protein</fullName>
    </recommendedName>
</protein>
<dbReference type="Gene3D" id="2.60.40.10">
    <property type="entry name" value="Immunoglobulins"/>
    <property type="match status" value="2"/>
</dbReference>
<keyword evidence="1" id="KW-1133">Transmembrane helix</keyword>
<accession>A0A8X6UUW2</accession>
<dbReference type="InterPro" id="IPR007110">
    <property type="entry name" value="Ig-like_dom"/>
</dbReference>
<dbReference type="Pfam" id="PF13895">
    <property type="entry name" value="Ig_2"/>
    <property type="match status" value="1"/>
</dbReference>
<feature type="domain" description="Ig-like" evidence="2">
    <location>
        <begin position="126"/>
        <end position="223"/>
    </location>
</feature>
<proteinExistence type="predicted"/>
<dbReference type="PANTHER" id="PTHR21261:SF15">
    <property type="entry name" value="BEATEN PATH IIIA, ISOFORM D-RELATED"/>
    <property type="match status" value="1"/>
</dbReference>
<dbReference type="PANTHER" id="PTHR21261">
    <property type="entry name" value="BEAT PROTEIN"/>
    <property type="match status" value="1"/>
</dbReference>
<sequence>MCGFSWSTSVSVTELRVPSTAILGESVTLICSYDLGNEELYVVKWYKDELEFYRFEPNDHNQSVYFPQPGINIDLSKSGSNSVYLKNVVLDTAGTYKCQVSTEAPTYSFVQAVKEMDVIILPMEGPRISGGEGKYDFGDNVTLKCTSAKSKPASKLRWLVNNELVDDNITIDHGVTIYKDNLEVTSKTLNLPVSEAFLSNGKVSIKCEASFYDRLTLNSKDLTILDTKGAAKNITGSVSLLLISLFVYLFCGFR</sequence>
<dbReference type="InterPro" id="IPR013783">
    <property type="entry name" value="Ig-like_fold"/>
</dbReference>
<evidence type="ECO:0000259" key="2">
    <source>
        <dbReference type="PROSITE" id="PS50835"/>
    </source>
</evidence>
<dbReference type="EMBL" id="BMAW01132855">
    <property type="protein sequence ID" value="GFU45766.1"/>
    <property type="molecule type" value="Genomic_DNA"/>
</dbReference>
<dbReference type="SMART" id="SM00409">
    <property type="entry name" value="IG"/>
    <property type="match status" value="1"/>
</dbReference>
<dbReference type="FunFam" id="2.60.40.10:FF:000437">
    <property type="entry name" value="Beat-IIIc, isoform A"/>
    <property type="match status" value="1"/>
</dbReference>
<keyword evidence="1" id="KW-0812">Transmembrane</keyword>
<evidence type="ECO:0000256" key="1">
    <source>
        <dbReference type="SAM" id="Phobius"/>
    </source>
</evidence>
<evidence type="ECO:0000313" key="3">
    <source>
        <dbReference type="EMBL" id="GFU45766.1"/>
    </source>
</evidence>
<evidence type="ECO:0000313" key="4">
    <source>
        <dbReference type="Proteomes" id="UP000887013"/>
    </source>
</evidence>
<feature type="transmembrane region" description="Helical" evidence="1">
    <location>
        <begin position="234"/>
        <end position="253"/>
    </location>
</feature>
<keyword evidence="1" id="KW-0472">Membrane</keyword>
<dbReference type="OrthoDB" id="10015491at2759"/>